<organism evidence="4 5">
    <name type="scientific">Microvirga brassicacearum</name>
    <dbReference type="NCBI Taxonomy" id="2580413"/>
    <lineage>
        <taxon>Bacteria</taxon>
        <taxon>Pseudomonadati</taxon>
        <taxon>Pseudomonadota</taxon>
        <taxon>Alphaproteobacteria</taxon>
        <taxon>Hyphomicrobiales</taxon>
        <taxon>Methylobacteriaceae</taxon>
        <taxon>Microvirga</taxon>
    </lineage>
</organism>
<dbReference type="InterPro" id="IPR016181">
    <property type="entry name" value="Acyl_CoA_acyltransferase"/>
</dbReference>
<name>A0A5N3PIP1_9HYPH</name>
<dbReference type="PANTHER" id="PTHR43877">
    <property type="entry name" value="AMINOALKYLPHOSPHONATE N-ACETYLTRANSFERASE-RELATED-RELATED"/>
    <property type="match status" value="1"/>
</dbReference>
<protein>
    <submittedName>
        <fullName evidence="4">GNAT family N-acetyltransferase</fullName>
    </submittedName>
</protein>
<evidence type="ECO:0000256" key="2">
    <source>
        <dbReference type="ARBA" id="ARBA00023315"/>
    </source>
</evidence>
<keyword evidence="5" id="KW-1185">Reference proteome</keyword>
<evidence type="ECO:0000313" key="4">
    <source>
        <dbReference type="EMBL" id="KAB0269495.1"/>
    </source>
</evidence>
<dbReference type="InterPro" id="IPR000182">
    <property type="entry name" value="GNAT_dom"/>
</dbReference>
<dbReference type="Proteomes" id="UP000325684">
    <property type="component" value="Unassembled WGS sequence"/>
</dbReference>
<dbReference type="EMBL" id="VCMV01000002">
    <property type="protein sequence ID" value="KAB0269495.1"/>
    <property type="molecule type" value="Genomic_DNA"/>
</dbReference>
<dbReference type="RefSeq" id="WP_150941760.1">
    <property type="nucleotide sequence ID" value="NZ_VCMV01000002.1"/>
</dbReference>
<dbReference type="OrthoDB" id="9789603at2"/>
<comment type="caution">
    <text evidence="4">The sequence shown here is derived from an EMBL/GenBank/DDBJ whole genome shotgun (WGS) entry which is preliminary data.</text>
</comment>
<dbReference type="CDD" id="cd04301">
    <property type="entry name" value="NAT_SF"/>
    <property type="match status" value="1"/>
</dbReference>
<feature type="domain" description="N-acetyltransferase" evidence="3">
    <location>
        <begin position="4"/>
        <end position="152"/>
    </location>
</feature>
<dbReference type="PROSITE" id="PS51186">
    <property type="entry name" value="GNAT"/>
    <property type="match status" value="1"/>
</dbReference>
<gene>
    <name evidence="4" type="ORF">FEZ63_00930</name>
</gene>
<dbReference type="AlphaFoldDB" id="A0A5N3PIP1"/>
<dbReference type="Gene3D" id="3.40.630.30">
    <property type="match status" value="1"/>
</dbReference>
<proteinExistence type="predicted"/>
<evidence type="ECO:0000256" key="1">
    <source>
        <dbReference type="ARBA" id="ARBA00022679"/>
    </source>
</evidence>
<evidence type="ECO:0000313" key="5">
    <source>
        <dbReference type="Proteomes" id="UP000325684"/>
    </source>
</evidence>
<reference evidence="4 5" key="1">
    <citation type="journal article" date="2019" name="Microorganisms">
        <title>Genome Insights into the Novel Species Microvirga brassicacearum, a Rapeseed Endophyte with Biotechnological Potential.</title>
        <authorList>
            <person name="Jimenez-Gomez A."/>
            <person name="Saati-Santamaria Z."/>
            <person name="Igual J.M."/>
            <person name="Rivas R."/>
            <person name="Mateos P.F."/>
            <person name="Garcia-Fraile P."/>
        </authorList>
    </citation>
    <scope>NUCLEOTIDE SEQUENCE [LARGE SCALE GENOMIC DNA]</scope>
    <source>
        <strain evidence="4 5">CDVBN77</strain>
    </source>
</reference>
<accession>A0A5N3PIP1</accession>
<dbReference type="Pfam" id="PF00583">
    <property type="entry name" value="Acetyltransf_1"/>
    <property type="match status" value="1"/>
</dbReference>
<dbReference type="SUPFAM" id="SSF55729">
    <property type="entry name" value="Acyl-CoA N-acyltransferases (Nat)"/>
    <property type="match status" value="1"/>
</dbReference>
<dbReference type="InterPro" id="IPR050832">
    <property type="entry name" value="Bact_Acetyltransf"/>
</dbReference>
<sequence>MIDLQIRDAEAADLEAIIRLHEEDELGGRGDAWTAENRDAYEKAFTAIDRSPDNRLFVALQDGEVVGTFQLTFIPNLTGRGALRTKVESVKVKRSKRSLGIGARMMDFAADAARARGASLLELTSQKSRKDAHRFYERIGYSSSHEGFKRKL</sequence>
<keyword evidence="2" id="KW-0012">Acyltransferase</keyword>
<dbReference type="PANTHER" id="PTHR43877:SF2">
    <property type="entry name" value="AMINOALKYLPHOSPHONATE N-ACETYLTRANSFERASE-RELATED"/>
    <property type="match status" value="1"/>
</dbReference>
<evidence type="ECO:0000259" key="3">
    <source>
        <dbReference type="PROSITE" id="PS51186"/>
    </source>
</evidence>
<dbReference type="GO" id="GO:0016747">
    <property type="term" value="F:acyltransferase activity, transferring groups other than amino-acyl groups"/>
    <property type="evidence" value="ECO:0007669"/>
    <property type="project" value="InterPro"/>
</dbReference>
<keyword evidence="1 4" id="KW-0808">Transferase</keyword>